<reference evidence="3" key="1">
    <citation type="submission" date="2024-04" db="EMBL/GenBank/DDBJ databases">
        <title>Phylogenomic analyses of a clade within the roseobacter group suggest taxonomic reassignments of species of the genera Aestuariivita, Citreicella, Loktanella, Nautella, Pelagibaca, Ruegeria, Thalassobius, Thiobacimonas and Tropicibacter, and the proposal o.</title>
        <authorList>
            <person name="Jeon C.O."/>
        </authorList>
    </citation>
    <scope>NUCLEOTIDE SEQUENCE [LARGE SCALE GENOMIC DNA]</scope>
    <source>
        <strain evidence="3">BS5-3</strain>
    </source>
</reference>
<feature type="chain" id="PRO_5045781709" description="Lipoprotein" evidence="1">
    <location>
        <begin position="19"/>
        <end position="101"/>
    </location>
</feature>
<keyword evidence="3" id="KW-1185">Reference proteome</keyword>
<name>A0ABZ2V6Q2_9RHOB</name>
<gene>
    <name evidence="2" type="ORF">AABB29_18965</name>
</gene>
<keyword evidence="1" id="KW-0732">Signal</keyword>
<dbReference type="Proteomes" id="UP001440612">
    <property type="component" value="Chromosome"/>
</dbReference>
<evidence type="ECO:0000256" key="1">
    <source>
        <dbReference type="SAM" id="SignalP"/>
    </source>
</evidence>
<dbReference type="PROSITE" id="PS51257">
    <property type="entry name" value="PROKAR_LIPOPROTEIN"/>
    <property type="match status" value="1"/>
</dbReference>
<protein>
    <recommendedName>
        <fullName evidence="4">Lipoprotein</fullName>
    </recommendedName>
</protein>
<evidence type="ECO:0000313" key="2">
    <source>
        <dbReference type="EMBL" id="WZC48890.1"/>
    </source>
</evidence>
<proteinExistence type="predicted"/>
<evidence type="ECO:0008006" key="4">
    <source>
        <dbReference type="Google" id="ProtNLM"/>
    </source>
</evidence>
<dbReference type="RefSeq" id="WP_341367003.1">
    <property type="nucleotide sequence ID" value="NZ_CP150951.2"/>
</dbReference>
<feature type="signal peptide" evidence="1">
    <location>
        <begin position="1"/>
        <end position="18"/>
    </location>
</feature>
<organism evidence="2 3">
    <name type="scientific">Yoonia phaeophyticola</name>
    <dbReference type="NCBI Taxonomy" id="3137369"/>
    <lineage>
        <taxon>Bacteria</taxon>
        <taxon>Pseudomonadati</taxon>
        <taxon>Pseudomonadota</taxon>
        <taxon>Alphaproteobacteria</taxon>
        <taxon>Rhodobacterales</taxon>
        <taxon>Paracoccaceae</taxon>
        <taxon>Yoonia</taxon>
    </lineage>
</organism>
<dbReference type="EMBL" id="CP150951">
    <property type="protein sequence ID" value="WZC48890.1"/>
    <property type="molecule type" value="Genomic_DNA"/>
</dbReference>
<accession>A0ABZ2V6Q2</accession>
<evidence type="ECO:0000313" key="3">
    <source>
        <dbReference type="Proteomes" id="UP001440612"/>
    </source>
</evidence>
<sequence>MICRAPAYILTVCGVLLAACETTPPTPEEAAQRCEQRAQAAQAPDVSGNVGINSQTGTSVGLSIGLSADLLRGRDPLEVYESCVIDLTGEPPIRPPRLLVL</sequence>